<dbReference type="InterPro" id="IPR013766">
    <property type="entry name" value="Thioredoxin_domain"/>
</dbReference>
<feature type="domain" description="Thioredoxin" evidence="3">
    <location>
        <begin position="30"/>
        <end position="201"/>
    </location>
</feature>
<comment type="caution">
    <text evidence="4">The sequence shown here is derived from an EMBL/GenBank/DDBJ whole genome shotgun (WGS) entry which is preliminary data.</text>
</comment>
<dbReference type="PROSITE" id="PS51352">
    <property type="entry name" value="THIOREDOXIN_2"/>
    <property type="match status" value="1"/>
</dbReference>
<accession>A0A1J5QFQ9</accession>
<dbReference type="Gene3D" id="3.40.30.10">
    <property type="entry name" value="Glutaredoxin"/>
    <property type="match status" value="1"/>
</dbReference>
<name>A0A1J5QFQ9_9ZZZZ</name>
<organism evidence="4">
    <name type="scientific">mine drainage metagenome</name>
    <dbReference type="NCBI Taxonomy" id="410659"/>
    <lineage>
        <taxon>unclassified sequences</taxon>
        <taxon>metagenomes</taxon>
        <taxon>ecological metagenomes</taxon>
    </lineage>
</organism>
<keyword evidence="2" id="KW-0186">Copper</keyword>
<gene>
    <name evidence="4" type="ORF">GALL_358490</name>
</gene>
<evidence type="ECO:0000256" key="2">
    <source>
        <dbReference type="ARBA" id="ARBA00023008"/>
    </source>
</evidence>
<evidence type="ECO:0000256" key="1">
    <source>
        <dbReference type="ARBA" id="ARBA00010996"/>
    </source>
</evidence>
<sequence length="204" mass="22157">MTLAHSPSTTRRLLLLGALALPLGGCGHKSDQTWQLDNITGVMPDLQFDLTNDLGQRVTGANYKGDIVLLYFGYTHCPDVCPTTMQLMANVVQQLGPEAKNVRILFVSVDPSRDTPAILRAYTQAFSPNAVGLTGTMSQIDAITRRYRVAFSYGKPDKFGNYVVDHSAGVYIFGPNGHIRLLASDTSPPSAWLSDVRQLIADGS</sequence>
<dbReference type="FunFam" id="3.40.30.10:FF:000013">
    <property type="entry name" value="Blast:Protein SCO1 homolog, mitochondrial"/>
    <property type="match status" value="1"/>
</dbReference>
<dbReference type="PANTHER" id="PTHR12151:SF25">
    <property type="entry name" value="LINALOOL DEHYDRATASE_ISOMERASE DOMAIN-CONTAINING PROTEIN"/>
    <property type="match status" value="1"/>
</dbReference>
<dbReference type="InterPro" id="IPR036249">
    <property type="entry name" value="Thioredoxin-like_sf"/>
</dbReference>
<protein>
    <recommendedName>
        <fullName evidence="3">Thioredoxin domain-containing protein</fullName>
    </recommendedName>
</protein>
<dbReference type="EMBL" id="MLJW01000812">
    <property type="protein sequence ID" value="OIQ82374.1"/>
    <property type="molecule type" value="Genomic_DNA"/>
</dbReference>
<evidence type="ECO:0000313" key="4">
    <source>
        <dbReference type="EMBL" id="OIQ82374.1"/>
    </source>
</evidence>
<comment type="similarity">
    <text evidence="1">Belongs to the SCO1/2 family.</text>
</comment>
<dbReference type="InterPro" id="IPR003782">
    <property type="entry name" value="SCO1/SenC"/>
</dbReference>
<dbReference type="CDD" id="cd02968">
    <property type="entry name" value="SCO"/>
    <property type="match status" value="1"/>
</dbReference>
<dbReference type="PANTHER" id="PTHR12151">
    <property type="entry name" value="ELECTRON TRANSPORT PROTIN SCO1/SENC FAMILY MEMBER"/>
    <property type="match status" value="1"/>
</dbReference>
<dbReference type="Pfam" id="PF02630">
    <property type="entry name" value="SCO1-SenC"/>
    <property type="match status" value="1"/>
</dbReference>
<reference evidence="4" key="1">
    <citation type="submission" date="2016-10" db="EMBL/GenBank/DDBJ databases">
        <title>Sequence of Gallionella enrichment culture.</title>
        <authorList>
            <person name="Poehlein A."/>
            <person name="Muehling M."/>
            <person name="Daniel R."/>
        </authorList>
    </citation>
    <scope>NUCLEOTIDE SEQUENCE</scope>
</reference>
<evidence type="ECO:0000259" key="3">
    <source>
        <dbReference type="PROSITE" id="PS51352"/>
    </source>
</evidence>
<proteinExistence type="inferred from homology"/>
<dbReference type="AlphaFoldDB" id="A0A1J5QFQ9"/>
<dbReference type="SUPFAM" id="SSF52833">
    <property type="entry name" value="Thioredoxin-like"/>
    <property type="match status" value="1"/>
</dbReference>